<dbReference type="Gene3D" id="1.10.30.10">
    <property type="entry name" value="High mobility group box domain"/>
    <property type="match status" value="1"/>
</dbReference>
<dbReference type="SUPFAM" id="SSF47095">
    <property type="entry name" value="HMG-box"/>
    <property type="match status" value="1"/>
</dbReference>
<accession>A0ABP1Q8Z1</accession>
<reference evidence="2 3" key="1">
    <citation type="submission" date="2024-08" db="EMBL/GenBank/DDBJ databases">
        <authorList>
            <person name="Cucini C."/>
            <person name="Frati F."/>
        </authorList>
    </citation>
    <scope>NUCLEOTIDE SEQUENCE [LARGE SCALE GENOMIC DNA]</scope>
</reference>
<name>A0ABP1Q8Z1_9HEXA</name>
<evidence type="ECO:0008006" key="4">
    <source>
        <dbReference type="Google" id="ProtNLM"/>
    </source>
</evidence>
<keyword evidence="3" id="KW-1185">Reference proteome</keyword>
<feature type="compositionally biased region" description="Pro residues" evidence="1">
    <location>
        <begin position="84"/>
        <end position="93"/>
    </location>
</feature>
<proteinExistence type="predicted"/>
<dbReference type="InterPro" id="IPR036910">
    <property type="entry name" value="HMG_box_dom_sf"/>
</dbReference>
<comment type="caution">
    <text evidence="2">The sequence shown here is derived from an EMBL/GenBank/DDBJ whole genome shotgun (WGS) entry which is preliminary data.</text>
</comment>
<evidence type="ECO:0000256" key="1">
    <source>
        <dbReference type="SAM" id="MobiDB-lite"/>
    </source>
</evidence>
<dbReference type="EMBL" id="CAXLJM020000026">
    <property type="protein sequence ID" value="CAL8093905.1"/>
    <property type="molecule type" value="Genomic_DNA"/>
</dbReference>
<evidence type="ECO:0000313" key="2">
    <source>
        <dbReference type="EMBL" id="CAL8093905.1"/>
    </source>
</evidence>
<sequence length="275" mass="30269">MIHVNVIDGKVVGYAESNAPIPNRVTRTVTTSGNYGLADGARKMFKSLCVVSKDEKRDEAADELTSFMAAGRGRGRGRGRPLRPFDPLPKPEPPTLAWSPEMEMNPSASPIQKTPTDSICEDDTFTAPSSKPEVRYVTECLFNRGQEVRASGLVTSHSKKTSVTHASKPSKANGYVMYLHYMKKVNGETESKTTDQLIRMYDKDWKALTEDERKAWREKAKATRPARPPPDNAASSRFQSGPPTAKNVKRANAIARSLTAAGLVNDGDDSDDDYF</sequence>
<feature type="compositionally biased region" description="Polar residues" evidence="1">
    <location>
        <begin position="233"/>
        <end position="242"/>
    </location>
</feature>
<evidence type="ECO:0000313" key="3">
    <source>
        <dbReference type="Proteomes" id="UP001642540"/>
    </source>
</evidence>
<protein>
    <recommendedName>
        <fullName evidence="4">HMG box domain-containing protein</fullName>
    </recommendedName>
</protein>
<feature type="region of interest" description="Disordered" evidence="1">
    <location>
        <begin position="216"/>
        <end position="251"/>
    </location>
</feature>
<gene>
    <name evidence="2" type="ORF">ODALV1_LOCUS8635</name>
</gene>
<organism evidence="2 3">
    <name type="scientific">Orchesella dallaii</name>
    <dbReference type="NCBI Taxonomy" id="48710"/>
    <lineage>
        <taxon>Eukaryota</taxon>
        <taxon>Metazoa</taxon>
        <taxon>Ecdysozoa</taxon>
        <taxon>Arthropoda</taxon>
        <taxon>Hexapoda</taxon>
        <taxon>Collembola</taxon>
        <taxon>Entomobryomorpha</taxon>
        <taxon>Entomobryoidea</taxon>
        <taxon>Orchesellidae</taxon>
        <taxon>Orchesellinae</taxon>
        <taxon>Orchesella</taxon>
    </lineage>
</organism>
<feature type="region of interest" description="Disordered" evidence="1">
    <location>
        <begin position="71"/>
        <end position="93"/>
    </location>
</feature>
<dbReference type="Proteomes" id="UP001642540">
    <property type="component" value="Unassembled WGS sequence"/>
</dbReference>
<dbReference type="CDD" id="cd00084">
    <property type="entry name" value="HMG-box_SF"/>
    <property type="match status" value="1"/>
</dbReference>